<dbReference type="InterPro" id="IPR022419">
    <property type="entry name" value="Porphobilin_deaminase_cofac_BS"/>
</dbReference>
<comment type="pathway">
    <text evidence="2">Porphyrin-containing compound metabolism; protoporphyrin-IX biosynthesis; coproporphyrinogen-III from 5-aminolevulinate: step 2/4.</text>
</comment>
<dbReference type="Pfam" id="PF01379">
    <property type="entry name" value="Porphobil_deam"/>
    <property type="match status" value="1"/>
</dbReference>
<proteinExistence type="inferred from homology"/>
<dbReference type="InterPro" id="IPR036803">
    <property type="entry name" value="Porphobilinogen_deaminase_C_sf"/>
</dbReference>
<evidence type="ECO:0000259" key="9">
    <source>
        <dbReference type="Pfam" id="PF01379"/>
    </source>
</evidence>
<evidence type="ECO:0000256" key="7">
    <source>
        <dbReference type="ARBA" id="ARBA00048169"/>
    </source>
</evidence>
<keyword evidence="5 8" id="KW-0808">Transferase</keyword>
<dbReference type="EMBL" id="CP036263">
    <property type="protein sequence ID" value="QDS98313.1"/>
    <property type="molecule type" value="Genomic_DNA"/>
</dbReference>
<dbReference type="GO" id="GO:0004418">
    <property type="term" value="F:hydroxymethylbilane synthase activity"/>
    <property type="evidence" value="ECO:0007669"/>
    <property type="project" value="UniProtKB-UniRule"/>
</dbReference>
<dbReference type="EC" id="2.5.1.61" evidence="8"/>
<dbReference type="KEGG" id="amob:HG15A2_15860"/>
<dbReference type="Pfam" id="PF03900">
    <property type="entry name" value="Porphobil_deamC"/>
    <property type="match status" value="1"/>
</dbReference>
<dbReference type="Proteomes" id="UP000319852">
    <property type="component" value="Chromosome"/>
</dbReference>
<gene>
    <name evidence="8 11" type="primary">hemC</name>
    <name evidence="11" type="ORF">HG15A2_15860</name>
</gene>
<evidence type="ECO:0000256" key="6">
    <source>
        <dbReference type="ARBA" id="ARBA00023244"/>
    </source>
</evidence>
<dbReference type="PANTHER" id="PTHR11557">
    <property type="entry name" value="PORPHOBILINOGEN DEAMINASE"/>
    <property type="match status" value="1"/>
</dbReference>
<dbReference type="GO" id="GO:0006782">
    <property type="term" value="P:protoporphyrinogen IX biosynthetic process"/>
    <property type="evidence" value="ECO:0007669"/>
    <property type="project" value="UniProtKB-UniRule"/>
</dbReference>
<evidence type="ECO:0000256" key="2">
    <source>
        <dbReference type="ARBA" id="ARBA00004735"/>
    </source>
</evidence>
<evidence type="ECO:0000256" key="8">
    <source>
        <dbReference type="HAMAP-Rule" id="MF_00260"/>
    </source>
</evidence>
<dbReference type="Gene3D" id="3.40.190.10">
    <property type="entry name" value="Periplasmic binding protein-like II"/>
    <property type="match status" value="2"/>
</dbReference>
<dbReference type="SUPFAM" id="SSF54782">
    <property type="entry name" value="Porphobilinogen deaminase (hydroxymethylbilane synthase), C-terminal domain"/>
    <property type="match status" value="1"/>
</dbReference>
<dbReference type="FunFam" id="3.30.160.40:FF:000001">
    <property type="entry name" value="Porphobilinogen deaminase"/>
    <property type="match status" value="1"/>
</dbReference>
<dbReference type="InterPro" id="IPR022417">
    <property type="entry name" value="Porphobilin_deaminase_N"/>
</dbReference>
<evidence type="ECO:0000256" key="1">
    <source>
        <dbReference type="ARBA" id="ARBA00002869"/>
    </source>
</evidence>
<feature type="domain" description="Porphobilinogen deaminase N-terminal" evidence="9">
    <location>
        <begin position="12"/>
        <end position="215"/>
    </location>
</feature>
<dbReference type="PRINTS" id="PR00151">
    <property type="entry name" value="PORPHBDMNASE"/>
</dbReference>
<feature type="modified residue" description="S-(dipyrrolylmethanemethyl)cysteine" evidence="8">
    <location>
        <position position="245"/>
    </location>
</feature>
<reference evidence="11 12" key="1">
    <citation type="submission" date="2019-02" db="EMBL/GenBank/DDBJ databases">
        <title>Deep-cultivation of Planctomycetes and their phenomic and genomic characterization uncovers novel biology.</title>
        <authorList>
            <person name="Wiegand S."/>
            <person name="Jogler M."/>
            <person name="Boedeker C."/>
            <person name="Pinto D."/>
            <person name="Vollmers J."/>
            <person name="Rivas-Marin E."/>
            <person name="Kohn T."/>
            <person name="Peeters S.H."/>
            <person name="Heuer A."/>
            <person name="Rast P."/>
            <person name="Oberbeckmann S."/>
            <person name="Bunk B."/>
            <person name="Jeske O."/>
            <person name="Meyerdierks A."/>
            <person name="Storesund J.E."/>
            <person name="Kallscheuer N."/>
            <person name="Luecker S."/>
            <person name="Lage O.M."/>
            <person name="Pohl T."/>
            <person name="Merkel B.J."/>
            <person name="Hornburger P."/>
            <person name="Mueller R.-W."/>
            <person name="Bruemmer F."/>
            <person name="Labrenz M."/>
            <person name="Spormann A.M."/>
            <person name="Op den Camp H."/>
            <person name="Overmann J."/>
            <person name="Amann R."/>
            <person name="Jetten M.S.M."/>
            <person name="Mascher T."/>
            <person name="Medema M.H."/>
            <person name="Devos D.P."/>
            <person name="Kaster A.-K."/>
            <person name="Ovreas L."/>
            <person name="Rohde M."/>
            <person name="Galperin M.Y."/>
            <person name="Jogler C."/>
        </authorList>
    </citation>
    <scope>NUCLEOTIDE SEQUENCE [LARGE SCALE GENOMIC DNA]</scope>
    <source>
        <strain evidence="11 12">HG15A2</strain>
    </source>
</reference>
<sequence length="318" mass="33517">MSASLFQSDSPLRIGTRASKLARWQSDWVAAELKKHGHAAEIVEISTQGDTQQSGSVASLGLQGVFTKEIQSALLAGEVDIAVHSLKDLPTETIAGLRLAAVPRRANPADALVSSAGRLSELPAGAKIGTGSTRRQAQLLAARHDLNVVGIRGNVDTRLRKLDDGEYDAIVLAAAGLTRLGWKDRITELLNPPTMLPAPGQGALGLECRADDEGVIAALSLLDHEETHRATTAERTMLAVLDGGCSAPIAAWGRLEMDDDEQPQLKLDGLVASLDGTEVLRASTSGRPGQAEELGRIAAEQLLDLGAADIIRDARVSD</sequence>
<comment type="similarity">
    <text evidence="3 8">Belongs to the HMBS family.</text>
</comment>
<protein>
    <recommendedName>
        <fullName evidence="8">Porphobilinogen deaminase</fullName>
        <shortName evidence="8">PBG</shortName>
        <ecNumber evidence="8">2.5.1.61</ecNumber>
    </recommendedName>
    <alternativeName>
        <fullName evidence="8">Hydroxymethylbilane synthase</fullName>
        <shortName evidence="8">HMBS</shortName>
    </alternativeName>
    <alternativeName>
        <fullName evidence="8">Pre-uroporphyrinogen synthase</fullName>
    </alternativeName>
</protein>
<evidence type="ECO:0000256" key="4">
    <source>
        <dbReference type="ARBA" id="ARBA00011245"/>
    </source>
</evidence>
<keyword evidence="6 8" id="KW-0627">Porphyrin biosynthesis</keyword>
<evidence type="ECO:0000256" key="3">
    <source>
        <dbReference type="ARBA" id="ARBA00005638"/>
    </source>
</evidence>
<dbReference type="PANTHER" id="PTHR11557:SF0">
    <property type="entry name" value="PORPHOBILINOGEN DEAMINASE"/>
    <property type="match status" value="1"/>
</dbReference>
<dbReference type="AlphaFoldDB" id="A0A517MTW0"/>
<dbReference type="RefSeq" id="WP_145059358.1">
    <property type="nucleotide sequence ID" value="NZ_CP036263.1"/>
</dbReference>
<comment type="subunit">
    <text evidence="4 8">Monomer.</text>
</comment>
<dbReference type="PIRSF" id="PIRSF001438">
    <property type="entry name" value="4pyrrol_synth_OHMeBilane_synth"/>
    <property type="match status" value="1"/>
</dbReference>
<evidence type="ECO:0000256" key="5">
    <source>
        <dbReference type="ARBA" id="ARBA00022679"/>
    </source>
</evidence>
<dbReference type="InterPro" id="IPR000860">
    <property type="entry name" value="HemC"/>
</dbReference>
<dbReference type="InterPro" id="IPR022418">
    <property type="entry name" value="Porphobilinogen_deaminase_C"/>
</dbReference>
<comment type="miscellaneous">
    <text evidence="8">The porphobilinogen subunits are added to the dipyrromethane group.</text>
</comment>
<dbReference type="FunFam" id="3.40.190.10:FF:000005">
    <property type="entry name" value="Porphobilinogen deaminase"/>
    <property type="match status" value="1"/>
</dbReference>
<dbReference type="PROSITE" id="PS00533">
    <property type="entry name" value="PORPHOBILINOGEN_DEAM"/>
    <property type="match status" value="1"/>
</dbReference>
<dbReference type="OrthoDB" id="9810298at2"/>
<dbReference type="SUPFAM" id="SSF53850">
    <property type="entry name" value="Periplasmic binding protein-like II"/>
    <property type="match status" value="1"/>
</dbReference>
<organism evidence="11 12">
    <name type="scientific">Adhaeretor mobilis</name>
    <dbReference type="NCBI Taxonomy" id="1930276"/>
    <lineage>
        <taxon>Bacteria</taxon>
        <taxon>Pseudomonadati</taxon>
        <taxon>Planctomycetota</taxon>
        <taxon>Planctomycetia</taxon>
        <taxon>Pirellulales</taxon>
        <taxon>Lacipirellulaceae</taxon>
        <taxon>Adhaeretor</taxon>
    </lineage>
</organism>
<feature type="domain" description="Porphobilinogen deaminase C-terminal" evidence="10">
    <location>
        <begin position="231"/>
        <end position="303"/>
    </location>
</feature>
<comment type="function">
    <text evidence="1 8">Tetrapolymerization of the monopyrrole PBG into the hydroxymethylbilane pre-uroporphyrinogen in several discrete steps.</text>
</comment>
<dbReference type="HAMAP" id="MF_00260">
    <property type="entry name" value="Porphobil_deam"/>
    <property type="match status" value="1"/>
</dbReference>
<dbReference type="GO" id="GO:0005737">
    <property type="term" value="C:cytoplasm"/>
    <property type="evidence" value="ECO:0007669"/>
    <property type="project" value="UniProtKB-UniRule"/>
</dbReference>
<dbReference type="Gene3D" id="3.30.160.40">
    <property type="entry name" value="Porphobilinogen deaminase, C-terminal domain"/>
    <property type="match status" value="1"/>
</dbReference>
<name>A0A517MTW0_9BACT</name>
<keyword evidence="12" id="KW-1185">Reference proteome</keyword>
<evidence type="ECO:0000313" key="11">
    <source>
        <dbReference type="EMBL" id="QDS98313.1"/>
    </source>
</evidence>
<comment type="cofactor">
    <cofactor evidence="8">
        <name>dipyrromethane</name>
        <dbReference type="ChEBI" id="CHEBI:60342"/>
    </cofactor>
    <text evidence="8">Binds 1 dipyrromethane group covalently.</text>
</comment>
<dbReference type="NCBIfam" id="TIGR00212">
    <property type="entry name" value="hemC"/>
    <property type="match status" value="1"/>
</dbReference>
<evidence type="ECO:0000313" key="12">
    <source>
        <dbReference type="Proteomes" id="UP000319852"/>
    </source>
</evidence>
<comment type="catalytic activity">
    <reaction evidence="7 8">
        <text>4 porphobilinogen + H2O = hydroxymethylbilane + 4 NH4(+)</text>
        <dbReference type="Rhea" id="RHEA:13185"/>
        <dbReference type="ChEBI" id="CHEBI:15377"/>
        <dbReference type="ChEBI" id="CHEBI:28938"/>
        <dbReference type="ChEBI" id="CHEBI:57845"/>
        <dbReference type="ChEBI" id="CHEBI:58126"/>
        <dbReference type="EC" id="2.5.1.61"/>
    </reaction>
</comment>
<accession>A0A517MTW0</accession>
<evidence type="ECO:0000259" key="10">
    <source>
        <dbReference type="Pfam" id="PF03900"/>
    </source>
</evidence>